<proteinExistence type="predicted"/>
<dbReference type="RefSeq" id="WP_160986638.1">
    <property type="nucleotide sequence ID" value="NZ_WVTD01000011.1"/>
</dbReference>
<sequence>MIYHVSIDARDPRHVAEVLAELMGGHATPFPPIAEGSWLAHAGDDRNTMVEVYPRGTQLVEATGDADALGVPGEGGLSATHFAMATRRSQAEIFAIATREGWPAKYRKRGGAFGVVELWIEGNRMVEVLTEQMQREYLDTMRLDAWQAMLAQGGDGQRVAA</sequence>
<protein>
    <recommendedName>
        <fullName evidence="3">VOC domain-containing protein</fullName>
    </recommendedName>
</protein>
<organism evidence="1 2">
    <name type="scientific">Novosphingobium silvae</name>
    <dbReference type="NCBI Taxonomy" id="2692619"/>
    <lineage>
        <taxon>Bacteria</taxon>
        <taxon>Pseudomonadati</taxon>
        <taxon>Pseudomonadota</taxon>
        <taxon>Alphaproteobacteria</taxon>
        <taxon>Sphingomonadales</taxon>
        <taxon>Sphingomonadaceae</taxon>
        <taxon>Novosphingobium</taxon>
    </lineage>
</organism>
<keyword evidence="2" id="KW-1185">Reference proteome</keyword>
<dbReference type="EMBL" id="WVTD01000011">
    <property type="protein sequence ID" value="MYL99010.1"/>
    <property type="molecule type" value="Genomic_DNA"/>
</dbReference>
<dbReference type="Proteomes" id="UP000465810">
    <property type="component" value="Unassembled WGS sequence"/>
</dbReference>
<evidence type="ECO:0000313" key="2">
    <source>
        <dbReference type="Proteomes" id="UP000465810"/>
    </source>
</evidence>
<comment type="caution">
    <text evidence="1">The sequence shown here is derived from an EMBL/GenBank/DDBJ whole genome shotgun (WGS) entry which is preliminary data.</text>
</comment>
<reference evidence="1 2" key="1">
    <citation type="submission" date="2019-12" db="EMBL/GenBank/DDBJ databases">
        <authorList>
            <person name="Feng G."/>
            <person name="Zhu H."/>
        </authorList>
    </citation>
    <scope>NUCLEOTIDE SEQUENCE [LARGE SCALE GENOMIC DNA]</scope>
    <source>
        <strain evidence="1 2">FGD1</strain>
    </source>
</reference>
<evidence type="ECO:0000313" key="1">
    <source>
        <dbReference type="EMBL" id="MYL99010.1"/>
    </source>
</evidence>
<dbReference type="AlphaFoldDB" id="A0A7X4K898"/>
<name>A0A7X4K898_9SPHN</name>
<evidence type="ECO:0008006" key="3">
    <source>
        <dbReference type="Google" id="ProtNLM"/>
    </source>
</evidence>
<accession>A0A7X4K898</accession>
<gene>
    <name evidence="1" type="ORF">GR702_14680</name>
</gene>